<keyword evidence="1" id="KW-0472">Membrane</keyword>
<comment type="caution">
    <text evidence="3">The sequence shown here is derived from an EMBL/GenBank/DDBJ whole genome shotgun (WGS) entry which is preliminary data.</text>
</comment>
<dbReference type="AlphaFoldDB" id="A0AAV8Y673"/>
<sequence length="506" mass="58628">PDRYKFNSTIIHWGICLPSSCSTGDAQVFVQEIFSSAVETFEVKSVIVDTNKCYYENSPPFTLWEVIYGCIIGVFIMFSILATGFHYLYLRKRKRYVTYNVDSLRTEKPKILQELLICFSFIHTIGKFLHTKPSELNLECICGIKFLSMSLIIVGHSLIFLFGGPVVNIKFFEETSTKLENSPLLNNALLVDTFLLLSGFLMCRLLLIELEKRNGKVNIVVLYIARYIRLTPAYLVIIGLYTTLLYRAGSGPLWKSRIGLEKERCLNSWWTNVLYVNNYINTDQLCMFQSWYLAVDYHMFVISPLIIYLLWLRRRTGEYLLAICTVTSIGIPFWITYRDNLDPTFMAYPPEVQDLSENFYFVNVYMKTHMRSSSYFIGLLFGYLVHKLQSAGTKIKPYIIWMGWILSASLGFMSMYSIVIFYHLDHVEDYFESAVYASLHRVAWCLAIGWVMIACITDNAGIKNIQFQLKKYIATVASKILTFPSQMPTLLWRKIYEYLSCGKCTL</sequence>
<dbReference type="InterPro" id="IPR002656">
    <property type="entry name" value="Acyl_transf_3_dom"/>
</dbReference>
<dbReference type="PANTHER" id="PTHR11161">
    <property type="entry name" value="O-ACYLTRANSFERASE"/>
    <property type="match status" value="1"/>
</dbReference>
<gene>
    <name evidence="3" type="ORF">NQ314_008862</name>
</gene>
<reference evidence="3" key="1">
    <citation type="journal article" date="2023" name="Insect Mol. Biol.">
        <title>Genome sequencing provides insights into the evolution of gene families encoding plant cell wall-degrading enzymes in longhorned beetles.</title>
        <authorList>
            <person name="Shin N.R."/>
            <person name="Okamura Y."/>
            <person name="Kirsch R."/>
            <person name="Pauchet Y."/>
        </authorList>
    </citation>
    <scope>NUCLEOTIDE SEQUENCE</scope>
    <source>
        <strain evidence="3">RBIC_L_NR</strain>
    </source>
</reference>
<proteinExistence type="predicted"/>
<feature type="transmembrane region" description="Helical" evidence="1">
    <location>
        <begin position="146"/>
        <end position="167"/>
    </location>
</feature>
<evidence type="ECO:0000313" key="3">
    <source>
        <dbReference type="EMBL" id="KAJ8946580.1"/>
    </source>
</evidence>
<feature type="transmembrane region" description="Helical" evidence="1">
    <location>
        <begin position="368"/>
        <end position="386"/>
    </location>
</feature>
<dbReference type="Proteomes" id="UP001162156">
    <property type="component" value="Unassembled WGS sequence"/>
</dbReference>
<feature type="transmembrane region" description="Helical" evidence="1">
    <location>
        <begin position="441"/>
        <end position="462"/>
    </location>
</feature>
<keyword evidence="4" id="KW-1185">Reference proteome</keyword>
<protein>
    <recommendedName>
        <fullName evidence="2">Acyltransferase 3 domain-containing protein</fullName>
    </recommendedName>
</protein>
<feature type="domain" description="Acyltransferase 3" evidence="2">
    <location>
        <begin position="143"/>
        <end position="459"/>
    </location>
</feature>
<evidence type="ECO:0000256" key="1">
    <source>
        <dbReference type="SAM" id="Phobius"/>
    </source>
</evidence>
<keyword evidence="1" id="KW-0812">Transmembrane</keyword>
<dbReference type="Pfam" id="PF01757">
    <property type="entry name" value="Acyl_transf_3"/>
    <property type="match status" value="1"/>
</dbReference>
<feature type="transmembrane region" description="Helical" evidence="1">
    <location>
        <begin position="227"/>
        <end position="246"/>
    </location>
</feature>
<dbReference type="InterPro" id="IPR052728">
    <property type="entry name" value="O2_lipid_transport_reg"/>
</dbReference>
<evidence type="ECO:0000259" key="2">
    <source>
        <dbReference type="Pfam" id="PF01757"/>
    </source>
</evidence>
<feature type="transmembrane region" description="Helical" evidence="1">
    <location>
        <begin position="319"/>
        <end position="337"/>
    </location>
</feature>
<feature type="non-terminal residue" evidence="3">
    <location>
        <position position="1"/>
    </location>
</feature>
<dbReference type="GO" id="GO:0016747">
    <property type="term" value="F:acyltransferase activity, transferring groups other than amino-acyl groups"/>
    <property type="evidence" value="ECO:0007669"/>
    <property type="project" value="InterPro"/>
</dbReference>
<organism evidence="3 4">
    <name type="scientific">Rhamnusium bicolor</name>
    <dbReference type="NCBI Taxonomy" id="1586634"/>
    <lineage>
        <taxon>Eukaryota</taxon>
        <taxon>Metazoa</taxon>
        <taxon>Ecdysozoa</taxon>
        <taxon>Arthropoda</taxon>
        <taxon>Hexapoda</taxon>
        <taxon>Insecta</taxon>
        <taxon>Pterygota</taxon>
        <taxon>Neoptera</taxon>
        <taxon>Endopterygota</taxon>
        <taxon>Coleoptera</taxon>
        <taxon>Polyphaga</taxon>
        <taxon>Cucujiformia</taxon>
        <taxon>Chrysomeloidea</taxon>
        <taxon>Cerambycidae</taxon>
        <taxon>Lepturinae</taxon>
        <taxon>Rhagiini</taxon>
        <taxon>Rhamnusium</taxon>
    </lineage>
</organism>
<evidence type="ECO:0000313" key="4">
    <source>
        <dbReference type="Proteomes" id="UP001162156"/>
    </source>
</evidence>
<feature type="transmembrane region" description="Helical" evidence="1">
    <location>
        <begin position="66"/>
        <end position="90"/>
    </location>
</feature>
<feature type="transmembrane region" description="Helical" evidence="1">
    <location>
        <begin position="398"/>
        <end position="421"/>
    </location>
</feature>
<dbReference type="PANTHER" id="PTHR11161:SF71">
    <property type="entry name" value="NOSE RESISTANT-TO-FLUOXETINE PROTEIN N-TERMINAL DOMAIN-CONTAINING PROTEIN"/>
    <property type="match status" value="1"/>
</dbReference>
<dbReference type="EMBL" id="JANEYF010002431">
    <property type="protein sequence ID" value="KAJ8946580.1"/>
    <property type="molecule type" value="Genomic_DNA"/>
</dbReference>
<feature type="transmembrane region" description="Helical" evidence="1">
    <location>
        <begin position="187"/>
        <end position="207"/>
    </location>
</feature>
<name>A0AAV8Y673_9CUCU</name>
<accession>A0AAV8Y673</accession>
<keyword evidence="1" id="KW-1133">Transmembrane helix</keyword>
<feature type="transmembrane region" description="Helical" evidence="1">
    <location>
        <begin position="291"/>
        <end position="312"/>
    </location>
</feature>